<dbReference type="RefSeq" id="WP_034775748.1">
    <property type="nucleotide sequence ID" value="NZ_JPER01000004.1"/>
</dbReference>
<comment type="similarity">
    <text evidence="1">Belongs to the CutA family.</text>
</comment>
<proteinExistence type="inferred from homology"/>
<accession>A0A094JD59</accession>
<dbReference type="AlphaFoldDB" id="A0A094JD59"/>
<dbReference type="Gene3D" id="3.30.70.120">
    <property type="match status" value="1"/>
</dbReference>
<dbReference type="OrthoDB" id="37622at2"/>
<dbReference type="GO" id="GO:0010038">
    <property type="term" value="P:response to metal ion"/>
    <property type="evidence" value="ECO:0007669"/>
    <property type="project" value="InterPro"/>
</dbReference>
<reference evidence="2 3" key="1">
    <citation type="submission" date="2014-06" db="EMBL/GenBank/DDBJ databases">
        <title>The draft genome sequence of Idiomarina salinarum ISL-52.</title>
        <authorList>
            <person name="Du J."/>
            <person name="Shao Z."/>
        </authorList>
    </citation>
    <scope>NUCLEOTIDE SEQUENCE [LARGE SCALE GENOMIC DNA]</scope>
    <source>
        <strain evidence="2 3">ISL-52</strain>
    </source>
</reference>
<evidence type="ECO:0000313" key="2">
    <source>
        <dbReference type="EMBL" id="KFZ30506.1"/>
    </source>
</evidence>
<keyword evidence="3" id="KW-1185">Reference proteome</keyword>
<evidence type="ECO:0008006" key="4">
    <source>
        <dbReference type="Google" id="ProtNLM"/>
    </source>
</evidence>
<comment type="caution">
    <text evidence="2">The sequence shown here is derived from an EMBL/GenBank/DDBJ whole genome shotgun (WGS) entry which is preliminary data.</text>
</comment>
<protein>
    <recommendedName>
        <fullName evidence="4">Divalent-cation tolerance protein CutA</fullName>
    </recommendedName>
</protein>
<dbReference type="GO" id="GO:0005507">
    <property type="term" value="F:copper ion binding"/>
    <property type="evidence" value="ECO:0007669"/>
    <property type="project" value="TreeGrafter"/>
</dbReference>
<evidence type="ECO:0000256" key="1">
    <source>
        <dbReference type="ARBA" id="ARBA00010169"/>
    </source>
</evidence>
<dbReference type="SUPFAM" id="SSF54913">
    <property type="entry name" value="GlnB-like"/>
    <property type="match status" value="1"/>
</dbReference>
<dbReference type="PANTHER" id="PTHR23419:SF8">
    <property type="entry name" value="FI09726P"/>
    <property type="match status" value="1"/>
</dbReference>
<evidence type="ECO:0000313" key="3">
    <source>
        <dbReference type="Proteomes" id="UP000054363"/>
    </source>
</evidence>
<gene>
    <name evidence="2" type="ORF">IDSA_08165</name>
</gene>
<dbReference type="Proteomes" id="UP000054363">
    <property type="component" value="Unassembled WGS sequence"/>
</dbReference>
<dbReference type="STRING" id="435908.IDSA_08165"/>
<dbReference type="InterPro" id="IPR011322">
    <property type="entry name" value="N-reg_PII-like_a/b"/>
</dbReference>
<dbReference type="InterPro" id="IPR004323">
    <property type="entry name" value="Ion_tolerance_CutA"/>
</dbReference>
<name>A0A094JD59_9GAMM</name>
<dbReference type="Pfam" id="PF03091">
    <property type="entry name" value="CutA1"/>
    <property type="match status" value="1"/>
</dbReference>
<dbReference type="EMBL" id="JPER01000004">
    <property type="protein sequence ID" value="KFZ30506.1"/>
    <property type="molecule type" value="Genomic_DNA"/>
</dbReference>
<dbReference type="PANTHER" id="PTHR23419">
    <property type="entry name" value="DIVALENT CATION TOLERANCE CUTA-RELATED"/>
    <property type="match status" value="1"/>
</dbReference>
<sequence length="107" mass="11882">MSTDFRIVFCSCPDRGTAKALAEKVLRQRLAGCVNIGATSTSMYWWDDHLHSDDEVVLTIKTTTGQLPELFSALQQAHPYDVPELLAVPVSEGGNEYLDWLAQVVRS</sequence>
<dbReference type="InterPro" id="IPR015867">
    <property type="entry name" value="N-reg_PII/ATP_PRibTrfase_C"/>
</dbReference>
<organism evidence="2 3">
    <name type="scientific">Pseudidiomarina salinarum</name>
    <dbReference type="NCBI Taxonomy" id="435908"/>
    <lineage>
        <taxon>Bacteria</taxon>
        <taxon>Pseudomonadati</taxon>
        <taxon>Pseudomonadota</taxon>
        <taxon>Gammaproteobacteria</taxon>
        <taxon>Alteromonadales</taxon>
        <taxon>Idiomarinaceae</taxon>
        <taxon>Pseudidiomarina</taxon>
    </lineage>
</organism>
<dbReference type="eggNOG" id="COG1324">
    <property type="taxonomic scope" value="Bacteria"/>
</dbReference>